<keyword evidence="2" id="KW-1185">Reference proteome</keyword>
<protein>
    <submittedName>
        <fullName evidence="1">Uncharacterized protein</fullName>
    </submittedName>
</protein>
<organism evidence="1 2">
    <name type="scientific">Ambrosia artemisiifolia</name>
    <name type="common">Common ragweed</name>
    <dbReference type="NCBI Taxonomy" id="4212"/>
    <lineage>
        <taxon>Eukaryota</taxon>
        <taxon>Viridiplantae</taxon>
        <taxon>Streptophyta</taxon>
        <taxon>Embryophyta</taxon>
        <taxon>Tracheophyta</taxon>
        <taxon>Spermatophyta</taxon>
        <taxon>Magnoliopsida</taxon>
        <taxon>eudicotyledons</taxon>
        <taxon>Gunneridae</taxon>
        <taxon>Pentapetalae</taxon>
        <taxon>asterids</taxon>
        <taxon>campanulids</taxon>
        <taxon>Asterales</taxon>
        <taxon>Asteraceae</taxon>
        <taxon>Asteroideae</taxon>
        <taxon>Heliantheae alliance</taxon>
        <taxon>Heliantheae</taxon>
        <taxon>Ambrosia</taxon>
    </lineage>
</organism>
<evidence type="ECO:0000313" key="2">
    <source>
        <dbReference type="Proteomes" id="UP001206925"/>
    </source>
</evidence>
<dbReference type="EMBL" id="JAMZMK010006549">
    <property type="protein sequence ID" value="KAI7748348.1"/>
    <property type="molecule type" value="Genomic_DNA"/>
</dbReference>
<name>A0AAD5GQK6_AMBAR</name>
<feature type="non-terminal residue" evidence="1">
    <location>
        <position position="228"/>
    </location>
</feature>
<accession>A0AAD5GQK6</accession>
<feature type="non-terminal residue" evidence="1">
    <location>
        <position position="1"/>
    </location>
</feature>
<gene>
    <name evidence="1" type="ORF">M8C21_014377</name>
</gene>
<comment type="caution">
    <text evidence="1">The sequence shown here is derived from an EMBL/GenBank/DDBJ whole genome shotgun (WGS) entry which is preliminary data.</text>
</comment>
<reference evidence="1" key="1">
    <citation type="submission" date="2022-06" db="EMBL/GenBank/DDBJ databases">
        <title>Uncovering the hologenomic basis of an extraordinary plant invasion.</title>
        <authorList>
            <person name="Bieker V.C."/>
            <person name="Martin M.D."/>
            <person name="Gilbert T."/>
            <person name="Hodgins K."/>
            <person name="Battlay P."/>
            <person name="Petersen B."/>
            <person name="Wilson J."/>
        </authorList>
    </citation>
    <scope>NUCLEOTIDE SEQUENCE</scope>
    <source>
        <strain evidence="1">AA19_3_7</strain>
        <tissue evidence="1">Leaf</tissue>
    </source>
</reference>
<evidence type="ECO:0000313" key="1">
    <source>
        <dbReference type="EMBL" id="KAI7748348.1"/>
    </source>
</evidence>
<proteinExistence type="predicted"/>
<dbReference type="Proteomes" id="UP001206925">
    <property type="component" value="Unassembled WGS sequence"/>
</dbReference>
<dbReference type="AlphaFoldDB" id="A0AAD5GQK6"/>
<sequence length="228" mass="25138">VQALNLNVQVSKPNIQVIVLLLSCASHTLPMFKLHVSMISRWTGGVCVSFCTKCFEVNGNHMFHKNQKVFGVILVNCLGEQCPMISVKSIRIVETMTLPITLLDILQVFGTLSLRLSRDSESPRPPPLVQVFMVSSLLGKPGPLVLNRRVLETLGSSVSSLHVSVYLVSGMTTKGRKIAILSFEDAKTILKGEELKIFSKTIFSYARFKGISVAYIPCFLNSKASTKH</sequence>